<evidence type="ECO:0000256" key="1">
    <source>
        <dbReference type="SAM" id="MobiDB-lite"/>
    </source>
</evidence>
<feature type="compositionally biased region" description="Low complexity" evidence="1">
    <location>
        <begin position="76"/>
        <end position="88"/>
    </location>
</feature>
<organism evidence="2">
    <name type="scientific">Micrurus corallinus</name>
    <name type="common">Brazilian coral snake</name>
    <dbReference type="NCBI Taxonomy" id="54390"/>
    <lineage>
        <taxon>Eukaryota</taxon>
        <taxon>Metazoa</taxon>
        <taxon>Chordata</taxon>
        <taxon>Craniata</taxon>
        <taxon>Vertebrata</taxon>
        <taxon>Euteleostomi</taxon>
        <taxon>Lepidosauria</taxon>
        <taxon>Squamata</taxon>
        <taxon>Bifurcata</taxon>
        <taxon>Unidentata</taxon>
        <taxon>Episquamata</taxon>
        <taxon>Toxicofera</taxon>
        <taxon>Serpentes</taxon>
        <taxon>Colubroidea</taxon>
        <taxon>Elapidae</taxon>
        <taxon>Elapinae</taxon>
        <taxon>Micrurus</taxon>
    </lineage>
</organism>
<dbReference type="EMBL" id="IACJ01009610">
    <property type="protein sequence ID" value="LAA37479.1"/>
    <property type="molecule type" value="Transcribed_RNA"/>
</dbReference>
<evidence type="ECO:0000313" key="2">
    <source>
        <dbReference type="EMBL" id="LAA37479.1"/>
    </source>
</evidence>
<protein>
    <submittedName>
        <fullName evidence="2">Uncharacterized protein</fullName>
    </submittedName>
</protein>
<feature type="compositionally biased region" description="Basic residues" evidence="1">
    <location>
        <begin position="108"/>
        <end position="121"/>
    </location>
</feature>
<reference evidence="2" key="2">
    <citation type="submission" date="2017-11" db="EMBL/GenBank/DDBJ databases">
        <title>Coralsnake Venomics: Analyses of Venom Gland Transcriptomes and Proteomes of Six Brazilian Taxa.</title>
        <authorList>
            <person name="Aird S.D."/>
            <person name="Jorge da Silva N."/>
            <person name="Qiu L."/>
            <person name="Villar-Briones A."/>
            <person name="Aparecida-Saddi V."/>
            <person name="Campos-Telles M.P."/>
            <person name="Grau M."/>
            <person name="Mikheyev A.S."/>
        </authorList>
    </citation>
    <scope>NUCLEOTIDE SEQUENCE</scope>
    <source>
        <tissue evidence="2">Venom_gland</tissue>
    </source>
</reference>
<name>A0A2D4EQG6_MICCO</name>
<accession>A0A2D4EQG6</accession>
<feature type="region of interest" description="Disordered" evidence="1">
    <location>
        <begin position="1"/>
        <end position="121"/>
    </location>
</feature>
<sequence length="121" mass="13316">MDQIPLQSKKPANHSHLNNPKTHKNRFSPSPREVQPSLAQPRVALQKFNLPGLPGEESRAPFSVRTVRKCPSDGKPSPSIIPASSPPSGVRQAGRILDFSTLPCTRASPRRPRRCPANARR</sequence>
<proteinExistence type="predicted"/>
<reference evidence="2" key="1">
    <citation type="submission" date="2017-07" db="EMBL/GenBank/DDBJ databases">
        <authorList>
            <person name="Mikheyev A."/>
            <person name="Grau M."/>
        </authorList>
    </citation>
    <scope>NUCLEOTIDE SEQUENCE</scope>
    <source>
        <tissue evidence="2">Venom_gland</tissue>
    </source>
</reference>
<dbReference type="AlphaFoldDB" id="A0A2D4EQG6"/>